<gene>
    <name evidence="2" type="ORF">NSO95_00110</name>
</gene>
<dbReference type="EMBL" id="JANKHH010000001">
    <property type="protein sequence ID" value="MCR2832333.1"/>
    <property type="molecule type" value="Genomic_DNA"/>
</dbReference>
<proteinExistence type="predicted"/>
<evidence type="ECO:0000313" key="2">
    <source>
        <dbReference type="EMBL" id="MCR2832333.1"/>
    </source>
</evidence>
<accession>A0ABT1XKZ0</accession>
<evidence type="ECO:0000313" key="3">
    <source>
        <dbReference type="Proteomes" id="UP001206067"/>
    </source>
</evidence>
<organism evidence="2 3">
    <name type="scientific">Parerythrobacter lacustris</name>
    <dbReference type="NCBI Taxonomy" id="2969984"/>
    <lineage>
        <taxon>Bacteria</taxon>
        <taxon>Pseudomonadati</taxon>
        <taxon>Pseudomonadota</taxon>
        <taxon>Alphaproteobacteria</taxon>
        <taxon>Sphingomonadales</taxon>
        <taxon>Erythrobacteraceae</taxon>
        <taxon>Parerythrobacter</taxon>
    </lineage>
</organism>
<dbReference type="Proteomes" id="UP001206067">
    <property type="component" value="Unassembled WGS sequence"/>
</dbReference>
<dbReference type="RefSeq" id="WP_257594098.1">
    <property type="nucleotide sequence ID" value="NZ_JANKHH010000001.1"/>
</dbReference>
<feature type="region of interest" description="Disordered" evidence="1">
    <location>
        <begin position="36"/>
        <end position="76"/>
    </location>
</feature>
<protein>
    <submittedName>
        <fullName evidence="2">Uncharacterized protein</fullName>
    </submittedName>
</protein>
<reference evidence="2 3" key="1">
    <citation type="submission" date="2022-08" db="EMBL/GenBank/DDBJ databases">
        <title>Polyphasic taxonomy analysis of Qipengyuania sp.RS5-5.</title>
        <authorList>
            <person name="Xamxidin M."/>
            <person name="Wu M."/>
        </authorList>
    </citation>
    <scope>NUCLEOTIDE SEQUENCE [LARGE SCALE GENOMIC DNA]</scope>
    <source>
        <strain evidence="2 3">RS5-5</strain>
    </source>
</reference>
<keyword evidence="3" id="KW-1185">Reference proteome</keyword>
<comment type="caution">
    <text evidence="2">The sequence shown here is derived from an EMBL/GenBank/DDBJ whole genome shotgun (WGS) entry which is preliminary data.</text>
</comment>
<evidence type="ECO:0000256" key="1">
    <source>
        <dbReference type="SAM" id="MobiDB-lite"/>
    </source>
</evidence>
<sequence length="76" mass="7884">MDRTQRLMETVNALIARGPSARGRRAVAEAIAAAARANQGNGKRRKPPEAGIAVPAIPPNGPLPKTGGGEAQLEFD</sequence>
<name>A0ABT1XKZ0_9SPHN</name>